<dbReference type="InterPro" id="IPR000719">
    <property type="entry name" value="Prot_kinase_dom"/>
</dbReference>
<protein>
    <submittedName>
        <fullName evidence="4">Erb-b2 receptor tyrosine kinase 3</fullName>
    </submittedName>
</protein>
<dbReference type="Pfam" id="PF07714">
    <property type="entry name" value="PK_Tyr_Ser-Thr"/>
    <property type="match status" value="1"/>
</dbReference>
<organism evidence="4 5">
    <name type="scientific">Chelonoidis abingdonii</name>
    <name type="common">Abingdon island giant tortoise</name>
    <name type="synonym">Testudo abingdonii</name>
    <dbReference type="NCBI Taxonomy" id="106734"/>
    <lineage>
        <taxon>Eukaryota</taxon>
        <taxon>Metazoa</taxon>
        <taxon>Chordata</taxon>
        <taxon>Craniata</taxon>
        <taxon>Vertebrata</taxon>
        <taxon>Euteleostomi</taxon>
        <taxon>Archelosauria</taxon>
        <taxon>Testudinata</taxon>
        <taxon>Testudines</taxon>
        <taxon>Cryptodira</taxon>
        <taxon>Durocryptodira</taxon>
        <taxon>Testudinoidea</taxon>
        <taxon>Testudinidae</taxon>
        <taxon>Chelonoidis</taxon>
    </lineage>
</organism>
<evidence type="ECO:0000259" key="3">
    <source>
        <dbReference type="PROSITE" id="PS50011"/>
    </source>
</evidence>
<dbReference type="GeneTree" id="ENSGT00940000156107"/>
<dbReference type="InterPro" id="IPR011009">
    <property type="entry name" value="Kinase-like_dom_sf"/>
</dbReference>
<dbReference type="PROSITE" id="PS50011">
    <property type="entry name" value="PROTEIN_KINASE_DOM"/>
    <property type="match status" value="1"/>
</dbReference>
<sequence>MLAIGSLDHAYIVRLLGICPGTQLQLVTQLLPLGSLLDYVRKNRDAIGPQLLLNWCVQVAKGMYYLEEHRMVHRNLAARNILLKSPNQVQVADFGIADLLYPDDKKYFYNEIKTPIKWMALESIHFGKYTHQSDVWSYGVTLWEMMTFGAEPYAGIRLAEVPDLLEKGERLMQPQICTIDVYMVMVKCWMIDENVRPTFKELANEFTRMARDPPRYLVIKVSAPGSMCRHSVLTAPPSLRLGVPQTACAPSPLVPVPRTPCPGPSNHHPAPLPLQSPNLSPPAGYIPMNQTGLSSCRQVPSTVYRGSCARACPPCQGTIPNSQSPIQPVPGPAHPAREQFPIPNLPSSLCQGLRSRGDSAYLSQRESFPLPAGMADGEDDINGYVMPDNHGRGNGSPRVRPQGPRLLLAASLVGTLPLGCASEPEEEYEYMNRRPPQPRPASLEELGYEYMDLGSERSASLGSVLSSQLPVAGWEVAAAEEDYEYMNKQPKLSQSRSSVLSSPGAGRDDYTCMSAAVPRGSPEEQAYEVMEAILAPGSGYPGCQSSPCPKNGFMKPLRSLEASDCAFDNPDYWHSRLFAKADAQRT</sequence>
<dbReference type="PANTHER" id="PTHR24416">
    <property type="entry name" value="TYROSINE-PROTEIN KINASE RECEPTOR"/>
    <property type="match status" value="1"/>
</dbReference>
<dbReference type="Gene3D" id="3.30.200.20">
    <property type="entry name" value="Phosphorylase Kinase, domain 1"/>
    <property type="match status" value="1"/>
</dbReference>
<evidence type="ECO:0000256" key="1">
    <source>
        <dbReference type="ARBA" id="ARBA00022741"/>
    </source>
</evidence>
<dbReference type="GO" id="GO:0038131">
    <property type="term" value="F:neuregulin receptor activity"/>
    <property type="evidence" value="ECO:0007669"/>
    <property type="project" value="TreeGrafter"/>
</dbReference>
<dbReference type="InterPro" id="IPR050122">
    <property type="entry name" value="RTK"/>
</dbReference>
<dbReference type="GO" id="GO:0007169">
    <property type="term" value="P:cell surface receptor protein tyrosine kinase signaling pathway"/>
    <property type="evidence" value="ECO:0007669"/>
    <property type="project" value="TreeGrafter"/>
</dbReference>
<dbReference type="GO" id="GO:0009925">
    <property type="term" value="C:basal plasma membrane"/>
    <property type="evidence" value="ECO:0007669"/>
    <property type="project" value="TreeGrafter"/>
</dbReference>
<dbReference type="PANTHER" id="PTHR24416:SF88">
    <property type="entry name" value="RECEPTOR TYROSINE-PROTEIN KINASE ERBB-3"/>
    <property type="match status" value="1"/>
</dbReference>
<keyword evidence="5" id="KW-1185">Reference proteome</keyword>
<evidence type="ECO:0000256" key="2">
    <source>
        <dbReference type="ARBA" id="ARBA00022840"/>
    </source>
</evidence>
<dbReference type="GO" id="GO:0004672">
    <property type="term" value="F:protein kinase activity"/>
    <property type="evidence" value="ECO:0007669"/>
    <property type="project" value="InterPro"/>
</dbReference>
<dbReference type="InterPro" id="IPR001245">
    <property type="entry name" value="Ser-Thr/Tyr_kinase_cat_dom"/>
</dbReference>
<name>A0A8C0IP74_CHEAB</name>
<dbReference type="GO" id="GO:0005524">
    <property type="term" value="F:ATP binding"/>
    <property type="evidence" value="ECO:0007669"/>
    <property type="project" value="UniProtKB-KW"/>
</dbReference>
<dbReference type="FunFam" id="1.10.510.10:FF:000233">
    <property type="entry name" value="receptor tyrosine-protein kinase erbB-3"/>
    <property type="match status" value="1"/>
</dbReference>
<reference evidence="4" key="2">
    <citation type="submission" date="2025-09" db="UniProtKB">
        <authorList>
            <consortium name="Ensembl"/>
        </authorList>
    </citation>
    <scope>IDENTIFICATION</scope>
</reference>
<evidence type="ECO:0000313" key="5">
    <source>
        <dbReference type="Proteomes" id="UP000694404"/>
    </source>
</evidence>
<keyword evidence="2" id="KW-0067">ATP-binding</keyword>
<dbReference type="AlphaFoldDB" id="A0A8C0IP74"/>
<reference evidence="4" key="1">
    <citation type="submission" date="2025-08" db="UniProtKB">
        <authorList>
            <consortium name="Ensembl"/>
        </authorList>
    </citation>
    <scope>IDENTIFICATION</scope>
</reference>
<dbReference type="SUPFAM" id="SSF56112">
    <property type="entry name" value="Protein kinase-like (PK-like)"/>
    <property type="match status" value="1"/>
</dbReference>
<dbReference type="Ensembl" id="ENSCABT00000010111.1">
    <property type="protein sequence ID" value="ENSCABP00000009222.1"/>
    <property type="gene ID" value="ENSCABG00000006905.1"/>
</dbReference>
<dbReference type="GO" id="GO:0038132">
    <property type="term" value="F:neuregulin binding"/>
    <property type="evidence" value="ECO:0007669"/>
    <property type="project" value="TreeGrafter"/>
</dbReference>
<evidence type="ECO:0000313" key="4">
    <source>
        <dbReference type="Ensembl" id="ENSCABP00000009222.1"/>
    </source>
</evidence>
<keyword evidence="1" id="KW-0547">Nucleotide-binding</keyword>
<accession>A0A8C0IP74</accession>
<dbReference type="Proteomes" id="UP000694404">
    <property type="component" value="Unplaced"/>
</dbReference>
<gene>
    <name evidence="4" type="primary">ERBB3</name>
</gene>
<dbReference type="Gene3D" id="1.10.510.10">
    <property type="entry name" value="Transferase(Phosphotransferase) domain 1"/>
    <property type="match status" value="1"/>
</dbReference>
<dbReference type="PRINTS" id="PR00109">
    <property type="entry name" value="TYRKINASE"/>
</dbReference>
<dbReference type="GO" id="GO:0008284">
    <property type="term" value="P:positive regulation of cell population proliferation"/>
    <property type="evidence" value="ECO:0007669"/>
    <property type="project" value="TreeGrafter"/>
</dbReference>
<feature type="domain" description="Protein kinase" evidence="3">
    <location>
        <begin position="1"/>
        <end position="207"/>
    </location>
</feature>
<proteinExistence type="predicted"/>
<dbReference type="GO" id="GO:0022008">
    <property type="term" value="P:neurogenesis"/>
    <property type="evidence" value="ECO:0007669"/>
    <property type="project" value="TreeGrafter"/>
</dbReference>
<dbReference type="GO" id="GO:0043066">
    <property type="term" value="P:negative regulation of apoptotic process"/>
    <property type="evidence" value="ECO:0007669"/>
    <property type="project" value="TreeGrafter"/>
</dbReference>
<dbReference type="GO" id="GO:0043235">
    <property type="term" value="C:receptor complex"/>
    <property type="evidence" value="ECO:0007669"/>
    <property type="project" value="TreeGrafter"/>
</dbReference>